<accession>A0AAW8R634</accession>
<dbReference type="NCBIfam" id="TIGR00152">
    <property type="entry name" value="dephospho-CoA kinase"/>
    <property type="match status" value="1"/>
</dbReference>
<sequence length="199" mass="22325">MSSLIIGLTGGIASGKTTVSNMFADLGIDIIDADVIARDVVALGSKGLQAIAARFGDKILLKNGELNRPALREIVFSQPEDKAWLNALLHPMIREQMLAQTAQAKSRYCILSVPLLIENKLDEIVDRTLVVDIDEQLQLMRAMARDNSSKSVIEGIMQSQATREQRLKVAHDIIYNDKDIYRLEEQVKQLHEYYLQLAY</sequence>
<dbReference type="PROSITE" id="PS51219">
    <property type="entry name" value="DPCK"/>
    <property type="match status" value="1"/>
</dbReference>
<dbReference type="GO" id="GO:0004140">
    <property type="term" value="F:dephospho-CoA kinase activity"/>
    <property type="evidence" value="ECO:0007669"/>
    <property type="project" value="UniProtKB-UniRule"/>
</dbReference>
<keyword evidence="5" id="KW-0963">Cytoplasm</keyword>
<evidence type="ECO:0000256" key="1">
    <source>
        <dbReference type="ARBA" id="ARBA00009018"/>
    </source>
</evidence>
<feature type="binding site" evidence="5">
    <location>
        <begin position="13"/>
        <end position="18"/>
    </location>
    <ligand>
        <name>ATP</name>
        <dbReference type="ChEBI" id="CHEBI:30616"/>
    </ligand>
</feature>
<evidence type="ECO:0000256" key="2">
    <source>
        <dbReference type="ARBA" id="ARBA00022741"/>
    </source>
</evidence>
<comment type="caution">
    <text evidence="7">The sequence shown here is derived from an EMBL/GenBank/DDBJ whole genome shotgun (WGS) entry which is preliminary data.</text>
</comment>
<dbReference type="Proteomes" id="UP001249020">
    <property type="component" value="Unassembled WGS sequence"/>
</dbReference>
<comment type="pathway">
    <text evidence="5">Cofactor biosynthesis; coenzyme A biosynthesis; CoA from (R)-pantothenate: step 5/5.</text>
</comment>
<dbReference type="PANTHER" id="PTHR10695">
    <property type="entry name" value="DEPHOSPHO-COA KINASE-RELATED"/>
    <property type="match status" value="1"/>
</dbReference>
<gene>
    <name evidence="5 7" type="primary">coaE</name>
    <name evidence="7" type="ORF">RM544_12050</name>
</gene>
<organism evidence="7 8">
    <name type="scientific">Brumicola blandensis</name>
    <dbReference type="NCBI Taxonomy" id="3075611"/>
    <lineage>
        <taxon>Bacteria</taxon>
        <taxon>Pseudomonadati</taxon>
        <taxon>Pseudomonadota</taxon>
        <taxon>Gammaproteobacteria</taxon>
        <taxon>Alteromonadales</taxon>
        <taxon>Alteromonadaceae</taxon>
        <taxon>Brumicola</taxon>
    </lineage>
</organism>
<dbReference type="PANTHER" id="PTHR10695:SF46">
    <property type="entry name" value="BIFUNCTIONAL COENZYME A SYNTHASE-RELATED"/>
    <property type="match status" value="1"/>
</dbReference>
<evidence type="ECO:0000313" key="8">
    <source>
        <dbReference type="Proteomes" id="UP001249020"/>
    </source>
</evidence>
<reference evidence="7 8" key="1">
    <citation type="submission" date="2023-09" db="EMBL/GenBank/DDBJ databases">
        <authorList>
            <person name="Rey-Velasco X."/>
        </authorList>
    </citation>
    <scope>NUCLEOTIDE SEQUENCE [LARGE SCALE GENOMIC DNA]</scope>
    <source>
        <strain evidence="7 8">W409</strain>
    </source>
</reference>
<dbReference type="Gene3D" id="3.40.50.300">
    <property type="entry name" value="P-loop containing nucleotide triphosphate hydrolases"/>
    <property type="match status" value="1"/>
</dbReference>
<dbReference type="Pfam" id="PF01121">
    <property type="entry name" value="CoaE"/>
    <property type="match status" value="1"/>
</dbReference>
<keyword evidence="5 7" id="KW-0808">Transferase</keyword>
<comment type="subcellular location">
    <subcellularLocation>
        <location evidence="5">Cytoplasm</location>
    </subcellularLocation>
</comment>
<dbReference type="InterPro" id="IPR001977">
    <property type="entry name" value="Depp_CoAkinase"/>
</dbReference>
<keyword evidence="2 5" id="KW-0547">Nucleotide-binding</keyword>
<dbReference type="GO" id="GO:0005737">
    <property type="term" value="C:cytoplasm"/>
    <property type="evidence" value="ECO:0007669"/>
    <property type="project" value="UniProtKB-SubCell"/>
</dbReference>
<keyword evidence="3 5" id="KW-0067">ATP-binding</keyword>
<dbReference type="RefSeq" id="WP_311362038.1">
    <property type="nucleotide sequence ID" value="NZ_JAVRIE010000004.1"/>
</dbReference>
<keyword evidence="8" id="KW-1185">Reference proteome</keyword>
<evidence type="ECO:0000256" key="6">
    <source>
        <dbReference type="NCBIfam" id="TIGR00152"/>
    </source>
</evidence>
<comment type="similarity">
    <text evidence="1 5">Belongs to the CoaE family.</text>
</comment>
<evidence type="ECO:0000256" key="4">
    <source>
        <dbReference type="ARBA" id="ARBA00022993"/>
    </source>
</evidence>
<protein>
    <recommendedName>
        <fullName evidence="5 6">Dephospho-CoA kinase</fullName>
        <ecNumber evidence="5 6">2.7.1.24</ecNumber>
    </recommendedName>
    <alternativeName>
        <fullName evidence="5">Dephosphocoenzyme A kinase</fullName>
    </alternativeName>
</protein>
<keyword evidence="4 5" id="KW-0173">Coenzyme A biosynthesis</keyword>
<comment type="catalytic activity">
    <reaction evidence="5">
        <text>3'-dephospho-CoA + ATP = ADP + CoA + H(+)</text>
        <dbReference type="Rhea" id="RHEA:18245"/>
        <dbReference type="ChEBI" id="CHEBI:15378"/>
        <dbReference type="ChEBI" id="CHEBI:30616"/>
        <dbReference type="ChEBI" id="CHEBI:57287"/>
        <dbReference type="ChEBI" id="CHEBI:57328"/>
        <dbReference type="ChEBI" id="CHEBI:456216"/>
        <dbReference type="EC" id="2.7.1.24"/>
    </reaction>
</comment>
<keyword evidence="5 7" id="KW-0418">Kinase</keyword>
<dbReference type="GO" id="GO:0015937">
    <property type="term" value="P:coenzyme A biosynthetic process"/>
    <property type="evidence" value="ECO:0007669"/>
    <property type="project" value="UniProtKB-UniRule"/>
</dbReference>
<comment type="function">
    <text evidence="5">Catalyzes the phosphorylation of the 3'-hydroxyl group of dephosphocoenzyme A to form coenzyme A.</text>
</comment>
<dbReference type="GO" id="GO:0005524">
    <property type="term" value="F:ATP binding"/>
    <property type="evidence" value="ECO:0007669"/>
    <property type="project" value="UniProtKB-UniRule"/>
</dbReference>
<proteinExistence type="inferred from homology"/>
<evidence type="ECO:0000256" key="3">
    <source>
        <dbReference type="ARBA" id="ARBA00022840"/>
    </source>
</evidence>
<dbReference type="HAMAP" id="MF_00376">
    <property type="entry name" value="Dephospho_CoA_kinase"/>
    <property type="match status" value="1"/>
</dbReference>
<dbReference type="InterPro" id="IPR027417">
    <property type="entry name" value="P-loop_NTPase"/>
</dbReference>
<dbReference type="CDD" id="cd02022">
    <property type="entry name" value="DPCK"/>
    <property type="match status" value="1"/>
</dbReference>
<dbReference type="AlphaFoldDB" id="A0AAW8R634"/>
<dbReference type="EMBL" id="JAVRIE010000004">
    <property type="protein sequence ID" value="MDT0583275.1"/>
    <property type="molecule type" value="Genomic_DNA"/>
</dbReference>
<dbReference type="EC" id="2.7.1.24" evidence="5 6"/>
<evidence type="ECO:0000256" key="5">
    <source>
        <dbReference type="HAMAP-Rule" id="MF_00376"/>
    </source>
</evidence>
<evidence type="ECO:0000313" key="7">
    <source>
        <dbReference type="EMBL" id="MDT0583275.1"/>
    </source>
</evidence>
<dbReference type="SUPFAM" id="SSF52540">
    <property type="entry name" value="P-loop containing nucleoside triphosphate hydrolases"/>
    <property type="match status" value="1"/>
</dbReference>
<name>A0AAW8R634_9ALTE</name>